<feature type="domain" description="Major facilitator superfamily (MFS) profile" evidence="7">
    <location>
        <begin position="93"/>
        <end position="539"/>
    </location>
</feature>
<keyword evidence="2 6" id="KW-0812">Transmembrane</keyword>
<feature type="transmembrane region" description="Helical" evidence="6">
    <location>
        <begin position="158"/>
        <end position="185"/>
    </location>
</feature>
<evidence type="ECO:0000313" key="8">
    <source>
        <dbReference type="EMBL" id="PYI35930.1"/>
    </source>
</evidence>
<gene>
    <name evidence="8" type="ORF">BP00DRAFT_453639</name>
</gene>
<dbReference type="InterPro" id="IPR036259">
    <property type="entry name" value="MFS_trans_sf"/>
</dbReference>
<dbReference type="CDD" id="cd17323">
    <property type="entry name" value="MFS_Tpo1_MDR_like"/>
    <property type="match status" value="1"/>
</dbReference>
<dbReference type="InterPro" id="IPR020846">
    <property type="entry name" value="MFS_dom"/>
</dbReference>
<dbReference type="InterPro" id="IPR011701">
    <property type="entry name" value="MFS"/>
</dbReference>
<organism evidence="8 9">
    <name type="scientific">Aspergillus indologenus CBS 114.80</name>
    <dbReference type="NCBI Taxonomy" id="1450541"/>
    <lineage>
        <taxon>Eukaryota</taxon>
        <taxon>Fungi</taxon>
        <taxon>Dikarya</taxon>
        <taxon>Ascomycota</taxon>
        <taxon>Pezizomycotina</taxon>
        <taxon>Eurotiomycetes</taxon>
        <taxon>Eurotiomycetidae</taxon>
        <taxon>Eurotiales</taxon>
        <taxon>Aspergillaceae</taxon>
        <taxon>Aspergillus</taxon>
        <taxon>Aspergillus subgen. Circumdati</taxon>
    </lineage>
</organism>
<feature type="transmembrane region" description="Helical" evidence="6">
    <location>
        <begin position="317"/>
        <end position="342"/>
    </location>
</feature>
<comment type="subcellular location">
    <subcellularLocation>
        <location evidence="1">Membrane</location>
        <topology evidence="1">Multi-pass membrane protein</topology>
    </subcellularLocation>
</comment>
<feature type="transmembrane region" description="Helical" evidence="6">
    <location>
        <begin position="131"/>
        <end position="151"/>
    </location>
</feature>
<dbReference type="AlphaFoldDB" id="A0A2V5J239"/>
<evidence type="ECO:0000256" key="6">
    <source>
        <dbReference type="SAM" id="Phobius"/>
    </source>
</evidence>
<name>A0A2V5J239_9EURO</name>
<dbReference type="GO" id="GO:0022857">
    <property type="term" value="F:transmembrane transporter activity"/>
    <property type="evidence" value="ECO:0007669"/>
    <property type="project" value="InterPro"/>
</dbReference>
<dbReference type="FunFam" id="1.20.1250.20:FF:000011">
    <property type="entry name" value="MFS multidrug transporter, putative"/>
    <property type="match status" value="1"/>
</dbReference>
<proteinExistence type="predicted"/>
<feature type="transmembrane region" description="Helical" evidence="6">
    <location>
        <begin position="247"/>
        <end position="272"/>
    </location>
</feature>
<evidence type="ECO:0000256" key="4">
    <source>
        <dbReference type="ARBA" id="ARBA00023136"/>
    </source>
</evidence>
<dbReference type="PANTHER" id="PTHR23502:SF48">
    <property type="entry name" value="MULTIDRUG TRANSPORTER, PUTATIVE (AFU_ORTHOLOGUE AFUA_5G02700)-RELATED"/>
    <property type="match status" value="1"/>
</dbReference>
<feature type="transmembrane region" description="Helical" evidence="6">
    <location>
        <begin position="427"/>
        <end position="450"/>
    </location>
</feature>
<dbReference type="Pfam" id="PF07690">
    <property type="entry name" value="MFS_1"/>
    <property type="match status" value="1"/>
</dbReference>
<feature type="compositionally biased region" description="Basic and acidic residues" evidence="5">
    <location>
        <begin position="1"/>
        <end position="15"/>
    </location>
</feature>
<dbReference type="EMBL" id="KZ825467">
    <property type="protein sequence ID" value="PYI35930.1"/>
    <property type="molecule type" value="Genomic_DNA"/>
</dbReference>
<evidence type="ECO:0000259" key="7">
    <source>
        <dbReference type="PROSITE" id="PS50850"/>
    </source>
</evidence>
<sequence>MEPRERVKTHNDYPRRTHSMASDPNSDPLDLPYREVNDGANMEEYTTETTTGEIIKPVRSALTGKDEDWRLVTFSIDDPENPKNWSKAYKWYCTMVVSFTCFVVAFSSSVITADIEGPSETFGVSREVSLVVVTVFVIGFGVGPMVFAPLSEIVGRRLVYASTLLLAFIFVIPCAVAPNIATLIVCRAIDGIAFSAPMTLVGGTLADLWKNEERGVPMAAFSASPFLGPAIGPLAGGYLADATNWKWLYWLQLILAFVAWVLITFTVPETYAPTLLKRRAKKLRKEKDDPKYVTEMELDARPLAERLRMTLFRPFQLLCLEPIVLFIALYMSVLYGLLYMFFIAYPVVYQGGKGWSAGSTGLMFIPLAIGVLMSAACAPFVNKHYLSLYKKYNGKPPAEARLIPMMFSCWLIPIGLFIFAWTSYPRLHWIGPAIGGWPVGFGFIFLYNSANNYLVDTYQHQAASALAAKTFLRSIWGASTVLFTEQMYARLGYQWASSLLAFIALACCAIPYVFYFKGASIRRFSKFAFSDDEEQGEKH</sequence>
<dbReference type="GO" id="GO:0005886">
    <property type="term" value="C:plasma membrane"/>
    <property type="evidence" value="ECO:0007669"/>
    <property type="project" value="TreeGrafter"/>
</dbReference>
<evidence type="ECO:0000256" key="5">
    <source>
        <dbReference type="SAM" id="MobiDB-lite"/>
    </source>
</evidence>
<feature type="transmembrane region" description="Helical" evidence="6">
    <location>
        <begin position="91"/>
        <end position="111"/>
    </location>
</feature>
<accession>A0A2V5J239</accession>
<dbReference type="PROSITE" id="PS50850">
    <property type="entry name" value="MFS"/>
    <property type="match status" value="1"/>
</dbReference>
<dbReference type="PANTHER" id="PTHR23502">
    <property type="entry name" value="MAJOR FACILITATOR SUPERFAMILY"/>
    <property type="match status" value="1"/>
</dbReference>
<evidence type="ECO:0000256" key="1">
    <source>
        <dbReference type="ARBA" id="ARBA00004141"/>
    </source>
</evidence>
<feature type="transmembrane region" description="Helical" evidence="6">
    <location>
        <begin position="462"/>
        <end position="483"/>
    </location>
</feature>
<feature type="transmembrane region" description="Helical" evidence="6">
    <location>
        <begin position="495"/>
        <end position="516"/>
    </location>
</feature>
<dbReference type="Gene3D" id="1.20.1250.20">
    <property type="entry name" value="MFS general substrate transporter like domains"/>
    <property type="match status" value="1"/>
</dbReference>
<keyword evidence="9" id="KW-1185">Reference proteome</keyword>
<evidence type="ECO:0000256" key="3">
    <source>
        <dbReference type="ARBA" id="ARBA00022989"/>
    </source>
</evidence>
<evidence type="ECO:0000313" key="9">
    <source>
        <dbReference type="Proteomes" id="UP000248817"/>
    </source>
</evidence>
<feature type="region of interest" description="Disordered" evidence="5">
    <location>
        <begin position="1"/>
        <end position="30"/>
    </location>
</feature>
<keyword evidence="4 6" id="KW-0472">Membrane</keyword>
<evidence type="ECO:0000256" key="2">
    <source>
        <dbReference type="ARBA" id="ARBA00022692"/>
    </source>
</evidence>
<protein>
    <submittedName>
        <fullName evidence="8">MFS multidrug transporter</fullName>
    </submittedName>
</protein>
<reference evidence="8 9" key="1">
    <citation type="submission" date="2018-02" db="EMBL/GenBank/DDBJ databases">
        <title>The genomes of Aspergillus section Nigri reveals drivers in fungal speciation.</title>
        <authorList>
            <consortium name="DOE Joint Genome Institute"/>
            <person name="Vesth T.C."/>
            <person name="Nybo J."/>
            <person name="Theobald S."/>
            <person name="Brandl J."/>
            <person name="Frisvad J.C."/>
            <person name="Nielsen K.F."/>
            <person name="Lyhne E.K."/>
            <person name="Kogle M.E."/>
            <person name="Kuo A."/>
            <person name="Riley R."/>
            <person name="Clum A."/>
            <person name="Nolan M."/>
            <person name="Lipzen A."/>
            <person name="Salamov A."/>
            <person name="Henrissat B."/>
            <person name="Wiebenga A."/>
            <person name="De vries R.P."/>
            <person name="Grigoriev I.V."/>
            <person name="Mortensen U.H."/>
            <person name="Andersen M.R."/>
            <person name="Baker S.E."/>
        </authorList>
    </citation>
    <scope>NUCLEOTIDE SEQUENCE [LARGE SCALE GENOMIC DNA]</scope>
    <source>
        <strain evidence="8 9">CBS 114.80</strain>
    </source>
</reference>
<feature type="transmembrane region" description="Helical" evidence="6">
    <location>
        <begin position="362"/>
        <end position="381"/>
    </location>
</feature>
<keyword evidence="3 6" id="KW-1133">Transmembrane helix</keyword>
<feature type="transmembrane region" description="Helical" evidence="6">
    <location>
        <begin position="402"/>
        <end position="421"/>
    </location>
</feature>
<dbReference type="Proteomes" id="UP000248817">
    <property type="component" value="Unassembled WGS sequence"/>
</dbReference>
<dbReference type="SUPFAM" id="SSF103473">
    <property type="entry name" value="MFS general substrate transporter"/>
    <property type="match status" value="1"/>
</dbReference>